<comment type="caution">
    <text evidence="1">The sequence shown here is derived from an EMBL/GenBank/DDBJ whole genome shotgun (WGS) entry which is preliminary data.</text>
</comment>
<dbReference type="Proteomes" id="UP000297814">
    <property type="component" value="Unassembled WGS sequence"/>
</dbReference>
<gene>
    <name evidence="1" type="ORF">BHYA_0041g00110</name>
</gene>
<protein>
    <submittedName>
        <fullName evidence="1">Uncharacterized protein</fullName>
    </submittedName>
</protein>
<name>A0A4Z1GTL6_9HELO</name>
<dbReference type="EMBL" id="PQXK01000041">
    <property type="protein sequence ID" value="TGO40145.1"/>
    <property type="molecule type" value="Genomic_DNA"/>
</dbReference>
<dbReference type="AlphaFoldDB" id="A0A4Z1GTL6"/>
<organism evidence="1 2">
    <name type="scientific">Botrytis hyacinthi</name>
    <dbReference type="NCBI Taxonomy" id="278943"/>
    <lineage>
        <taxon>Eukaryota</taxon>
        <taxon>Fungi</taxon>
        <taxon>Dikarya</taxon>
        <taxon>Ascomycota</taxon>
        <taxon>Pezizomycotina</taxon>
        <taxon>Leotiomycetes</taxon>
        <taxon>Helotiales</taxon>
        <taxon>Sclerotiniaceae</taxon>
        <taxon>Botrytis</taxon>
    </lineage>
</organism>
<reference evidence="1 2" key="1">
    <citation type="submission" date="2017-12" db="EMBL/GenBank/DDBJ databases">
        <title>Comparative genomics of Botrytis spp.</title>
        <authorList>
            <person name="Valero-Jimenez C.A."/>
            <person name="Tapia P."/>
            <person name="Veloso J."/>
            <person name="Silva-Moreno E."/>
            <person name="Staats M."/>
            <person name="Valdes J.H."/>
            <person name="Van Kan J.A.L."/>
        </authorList>
    </citation>
    <scope>NUCLEOTIDE SEQUENCE [LARGE SCALE GENOMIC DNA]</scope>
    <source>
        <strain evidence="1 2">Bh0001</strain>
    </source>
</reference>
<evidence type="ECO:0000313" key="2">
    <source>
        <dbReference type="Proteomes" id="UP000297814"/>
    </source>
</evidence>
<sequence>MKLAGFNESSKAPVPFLFGKSMVRSVNETELQTTYKVVRGPVFKSVLQVEGHIIAIISVVTMGILQHGRLGHVLSFGALANF</sequence>
<evidence type="ECO:0000313" key="1">
    <source>
        <dbReference type="EMBL" id="TGO40145.1"/>
    </source>
</evidence>
<proteinExistence type="predicted"/>
<accession>A0A4Z1GTL6</accession>
<keyword evidence="2" id="KW-1185">Reference proteome</keyword>